<dbReference type="AlphaFoldDB" id="A0A8H4C5L2"/>
<accession>A0A8H4C5L2</accession>
<comment type="caution">
    <text evidence="9">The sequence shown here is derived from an EMBL/GenBank/DDBJ whole genome shotgun (WGS) entry which is preliminary data.</text>
</comment>
<dbReference type="PANTHER" id="PTHR24305:SF96">
    <property type="entry name" value="CYTOCHROME P450 MONOOXYGENASE STCB-RELATED"/>
    <property type="match status" value="1"/>
</dbReference>
<keyword evidence="6 7" id="KW-0408">Iron</keyword>
<keyword evidence="5 8" id="KW-0560">Oxidoreductase</keyword>
<dbReference type="CDD" id="cd11059">
    <property type="entry name" value="CYP_fungal"/>
    <property type="match status" value="1"/>
</dbReference>
<dbReference type="Proteomes" id="UP000613401">
    <property type="component" value="Unassembled WGS sequence"/>
</dbReference>
<evidence type="ECO:0000256" key="2">
    <source>
        <dbReference type="ARBA" id="ARBA00010617"/>
    </source>
</evidence>
<evidence type="ECO:0000256" key="7">
    <source>
        <dbReference type="PIRSR" id="PIRSR602401-1"/>
    </source>
</evidence>
<dbReference type="SUPFAM" id="SSF48264">
    <property type="entry name" value="Cytochrome P450"/>
    <property type="match status" value="1"/>
</dbReference>
<keyword evidence="10" id="KW-1185">Reference proteome</keyword>
<reference evidence="9" key="1">
    <citation type="journal article" date="2020" name="Phytopathology">
        <title>Genome sequence and comparative analysis of Colletotrichum gloeosporioides isolated from Liriodendron leaves.</title>
        <authorList>
            <person name="Fu F.F."/>
            <person name="Hao Z."/>
            <person name="Wang P."/>
            <person name="Lu Y."/>
            <person name="Xue L.J."/>
            <person name="Wei G."/>
            <person name="Tian Y."/>
            <person name="Baishi H."/>
            <person name="Xu H."/>
            <person name="Shi J."/>
            <person name="Cheng T."/>
            <person name="Wang G."/>
            <person name="Yi Y."/>
            <person name="Chen J."/>
        </authorList>
    </citation>
    <scope>NUCLEOTIDE SEQUENCE</scope>
    <source>
        <strain evidence="9">Lc1</strain>
    </source>
</reference>
<dbReference type="PANTHER" id="PTHR24305">
    <property type="entry name" value="CYTOCHROME P450"/>
    <property type="match status" value="1"/>
</dbReference>
<dbReference type="PRINTS" id="PR00463">
    <property type="entry name" value="EP450I"/>
</dbReference>
<reference evidence="9" key="2">
    <citation type="submission" date="2020-03" db="EMBL/GenBank/DDBJ databases">
        <authorList>
            <person name="Fu F.-F."/>
            <person name="Chen J."/>
        </authorList>
    </citation>
    <scope>NUCLEOTIDE SEQUENCE</scope>
    <source>
        <strain evidence="9">Lc1</strain>
    </source>
</reference>
<dbReference type="InterPro" id="IPR036396">
    <property type="entry name" value="Cyt_P450_sf"/>
</dbReference>
<dbReference type="GeneID" id="69021734"/>
<keyword evidence="4 7" id="KW-0479">Metal-binding</keyword>
<dbReference type="GO" id="GO:0004497">
    <property type="term" value="F:monooxygenase activity"/>
    <property type="evidence" value="ECO:0007669"/>
    <property type="project" value="UniProtKB-KW"/>
</dbReference>
<dbReference type="PRINTS" id="PR00385">
    <property type="entry name" value="P450"/>
</dbReference>
<keyword evidence="3 7" id="KW-0349">Heme</keyword>
<evidence type="ECO:0000256" key="5">
    <source>
        <dbReference type="ARBA" id="ARBA00023002"/>
    </source>
</evidence>
<sequence length="501" mass="55723">MTLTFVPLLAATSAVYILIKLYQILTNPLNAIPGPWYAKFTGLPGTIATLKRQQVQYYHRLHQQYGPFVRASPGQVFVSDVKAFKTIHKVGSQFTKAEYYHYFGPTEAGSPPYGLFQMTDQHAHSQRRKLLGRGFTSSSLRADWEDMVREKVTVALEGMTIDAKIASGEVDMRKWWILMACDVVSKLMFGESFDALKAGKSDDFVQEDPWFEEVTFANSAAFTALSFPWLYAIAKRLPIIGGLRMFSSYKVLLDKGRIAVKNSKQAAASQASNLFSKVLFQAEKDEGCLTDMDICVEAAAFMIAGTDTTSNTLTYGIWAVLLRPELQIDLENEVIGLSDNFTDAELERLPVLHAVIEETLRLYGAAPTPLPRVVPTGGIQLGGYHLPAGTDVATQSWTLHRDPGNFSDPESFDYSRWMPDGESTNSETAKAAFTPFGAGSRVCIGRHLAEMELRYGITMFFRKFQGARLSPATTPESMEMDNLVLIEPRGKTCKVILSHKR</sequence>
<dbReference type="GO" id="GO:0020037">
    <property type="term" value="F:heme binding"/>
    <property type="evidence" value="ECO:0007669"/>
    <property type="project" value="InterPro"/>
</dbReference>
<name>A0A8H4C5L2_COLGL</name>
<feature type="binding site" description="axial binding residue" evidence="7">
    <location>
        <position position="443"/>
    </location>
    <ligand>
        <name>heme</name>
        <dbReference type="ChEBI" id="CHEBI:30413"/>
    </ligand>
    <ligandPart>
        <name>Fe</name>
        <dbReference type="ChEBI" id="CHEBI:18248"/>
    </ligandPart>
</feature>
<evidence type="ECO:0000256" key="8">
    <source>
        <dbReference type="RuleBase" id="RU000461"/>
    </source>
</evidence>
<keyword evidence="8 9" id="KW-0503">Monooxygenase</keyword>
<organism evidence="9 10">
    <name type="scientific">Colletotrichum gloeosporioides</name>
    <name type="common">Anthracnose fungus</name>
    <name type="synonym">Glomerella cingulata</name>
    <dbReference type="NCBI Taxonomy" id="474922"/>
    <lineage>
        <taxon>Eukaryota</taxon>
        <taxon>Fungi</taxon>
        <taxon>Dikarya</taxon>
        <taxon>Ascomycota</taxon>
        <taxon>Pezizomycotina</taxon>
        <taxon>Sordariomycetes</taxon>
        <taxon>Hypocreomycetidae</taxon>
        <taxon>Glomerellales</taxon>
        <taxon>Glomerellaceae</taxon>
        <taxon>Colletotrichum</taxon>
        <taxon>Colletotrichum gloeosporioides species complex</taxon>
    </lineage>
</organism>
<evidence type="ECO:0000256" key="4">
    <source>
        <dbReference type="ARBA" id="ARBA00022723"/>
    </source>
</evidence>
<dbReference type="InterPro" id="IPR017972">
    <property type="entry name" value="Cyt_P450_CS"/>
</dbReference>
<proteinExistence type="inferred from homology"/>
<dbReference type="InterPro" id="IPR002401">
    <property type="entry name" value="Cyt_P450_E_grp-I"/>
</dbReference>
<evidence type="ECO:0000313" key="10">
    <source>
        <dbReference type="Proteomes" id="UP000613401"/>
    </source>
</evidence>
<dbReference type="GO" id="GO:0016705">
    <property type="term" value="F:oxidoreductase activity, acting on paired donors, with incorporation or reduction of molecular oxygen"/>
    <property type="evidence" value="ECO:0007669"/>
    <property type="project" value="InterPro"/>
</dbReference>
<dbReference type="InterPro" id="IPR050121">
    <property type="entry name" value="Cytochrome_P450_monoxygenase"/>
</dbReference>
<protein>
    <submittedName>
        <fullName evidence="9">Putative sterigmatocystin biosynthesis P450 monooxygenase</fullName>
    </submittedName>
</protein>
<evidence type="ECO:0000256" key="1">
    <source>
        <dbReference type="ARBA" id="ARBA00001971"/>
    </source>
</evidence>
<dbReference type="Gene3D" id="1.10.630.10">
    <property type="entry name" value="Cytochrome P450"/>
    <property type="match status" value="1"/>
</dbReference>
<dbReference type="Pfam" id="PF00067">
    <property type="entry name" value="p450"/>
    <property type="match status" value="1"/>
</dbReference>
<dbReference type="EMBL" id="WVTB01000109">
    <property type="protein sequence ID" value="KAF3797725.1"/>
    <property type="molecule type" value="Genomic_DNA"/>
</dbReference>
<dbReference type="GO" id="GO:0005506">
    <property type="term" value="F:iron ion binding"/>
    <property type="evidence" value="ECO:0007669"/>
    <property type="project" value="InterPro"/>
</dbReference>
<dbReference type="PROSITE" id="PS00086">
    <property type="entry name" value="CYTOCHROME_P450"/>
    <property type="match status" value="1"/>
</dbReference>
<gene>
    <name evidence="9" type="ORF">GCG54_00014625</name>
</gene>
<evidence type="ECO:0000256" key="3">
    <source>
        <dbReference type="ARBA" id="ARBA00022617"/>
    </source>
</evidence>
<dbReference type="InterPro" id="IPR001128">
    <property type="entry name" value="Cyt_P450"/>
</dbReference>
<evidence type="ECO:0000256" key="6">
    <source>
        <dbReference type="ARBA" id="ARBA00023004"/>
    </source>
</evidence>
<evidence type="ECO:0000313" key="9">
    <source>
        <dbReference type="EMBL" id="KAF3797725.1"/>
    </source>
</evidence>
<comment type="similarity">
    <text evidence="2 8">Belongs to the cytochrome P450 family.</text>
</comment>
<dbReference type="RefSeq" id="XP_045256889.1">
    <property type="nucleotide sequence ID" value="XM_045414448.1"/>
</dbReference>
<comment type="cofactor">
    <cofactor evidence="1 7">
        <name>heme</name>
        <dbReference type="ChEBI" id="CHEBI:30413"/>
    </cofactor>
</comment>